<accession>A0A835YEX0</accession>
<feature type="compositionally biased region" description="Low complexity" evidence="2">
    <location>
        <begin position="858"/>
        <end position="867"/>
    </location>
</feature>
<evidence type="ECO:0000313" key="3">
    <source>
        <dbReference type="EMBL" id="KAG2501423.1"/>
    </source>
</evidence>
<feature type="region of interest" description="Disordered" evidence="2">
    <location>
        <begin position="691"/>
        <end position="713"/>
    </location>
</feature>
<evidence type="ECO:0000313" key="4">
    <source>
        <dbReference type="Proteomes" id="UP000612055"/>
    </source>
</evidence>
<feature type="coiled-coil region" evidence="1">
    <location>
        <begin position="513"/>
        <end position="540"/>
    </location>
</feature>
<evidence type="ECO:0008006" key="5">
    <source>
        <dbReference type="Google" id="ProtNLM"/>
    </source>
</evidence>
<sequence>MATVVSAPLAAVVPAPAAAGAGGATASGSAAGCSARRYTHGDTLRFNLPTCRPGPGWVSYIGRHVSGPAGPGPASATAASQPDTSKGAFVLAAAAAVADRGGTEPGPDGRAVAAPPPANVEEAQGRGGAAQETAAKIRKDTLPGDEAEVTLEAMSMRCFSWLDEETHMFGQINIFGAPILRDSKERPEEPGHWEKPYKYPWPQITGDHLHENVSLRREMDPVAPETFRKYGDSKGAVAAAYLIAAGADGAVNSYLGLPGASDEAKAQVPEGSLTPGGQPFILEAFIKDGAGGRRAVMPAYDVASGDLIAWVQIREQVTFQDPHTPHVLTVLSPSVPPLRGYLPPAASAWLPEEVPRKGEGAVTRVGEGGWAETEEGLEAEWVPPETDGLPPGHTLLRLPDEGYLICPTNINKSPGGPALFELGAVVRSAEGAPRGALAGSGPVVGLRRVATRFGAEGLLAEIPAIWPATRGLPDFPPIAVRSSADPWLSYVYVTGCSGYLDAQKRIASLGTQLATEAAARQRLQEDLDSERRRAASAMQNASLLMQQLRTASSASASASAAAAAASVSASAAAASAPLPSIPSDGAGWAPANGLILDVSGGGRSGSSGGVDSQGAPESPFRRTPAMDSVADAEVAVSGAHGRRGPRPPSRVVPLDVPAPADGAAGAVAGTGAAAAVGARVAHVVIGAQGGGGGGGDGGSAMATPLPVRNTSGPALSTASPLGIRAVLGLPSSPAALALADTTAGATARATAGSGSGTGARVGAGAVQPHQRLPCYSLDQLFSDLGLLPYLPRFQEEAIRLDMLLAMDVPQMEQLGLRPLGYCIRVREAVVDLARGLLRACEEAAVLVQLQAPATLPAPAPATALAPGRTPPPAHGHRGAGEDRSTQVVAAPAVAQGGELGQEAERREGGPGLERRRQLGAELEAVGAGLIQP</sequence>
<proteinExistence type="predicted"/>
<feature type="region of interest" description="Disordered" evidence="2">
    <location>
        <begin position="99"/>
        <end position="132"/>
    </location>
</feature>
<dbReference type="AlphaFoldDB" id="A0A835YEX0"/>
<name>A0A835YEX0_9CHLO</name>
<evidence type="ECO:0000256" key="1">
    <source>
        <dbReference type="SAM" id="Coils"/>
    </source>
</evidence>
<feature type="compositionally biased region" description="Basic and acidic residues" evidence="2">
    <location>
        <begin position="902"/>
        <end position="918"/>
    </location>
</feature>
<feature type="compositionally biased region" description="Gly residues" evidence="2">
    <location>
        <begin position="599"/>
        <end position="608"/>
    </location>
</feature>
<feature type="region of interest" description="Disordered" evidence="2">
    <location>
        <begin position="858"/>
        <end position="918"/>
    </location>
</feature>
<dbReference type="Proteomes" id="UP000612055">
    <property type="component" value="Unassembled WGS sequence"/>
</dbReference>
<dbReference type="EMBL" id="JAEHOE010000002">
    <property type="protein sequence ID" value="KAG2501423.1"/>
    <property type="molecule type" value="Genomic_DNA"/>
</dbReference>
<keyword evidence="4" id="KW-1185">Reference proteome</keyword>
<evidence type="ECO:0000256" key="2">
    <source>
        <dbReference type="SAM" id="MobiDB-lite"/>
    </source>
</evidence>
<keyword evidence="1" id="KW-0175">Coiled coil</keyword>
<comment type="caution">
    <text evidence="3">The sequence shown here is derived from an EMBL/GenBank/DDBJ whole genome shotgun (WGS) entry which is preliminary data.</text>
</comment>
<feature type="region of interest" description="Disordered" evidence="2">
    <location>
        <begin position="599"/>
        <end position="626"/>
    </location>
</feature>
<gene>
    <name evidence="3" type="ORF">HYH03_001206</name>
</gene>
<reference evidence="3" key="1">
    <citation type="journal article" date="2020" name="bioRxiv">
        <title>Comparative genomics of Chlamydomonas.</title>
        <authorList>
            <person name="Craig R.J."/>
            <person name="Hasan A.R."/>
            <person name="Ness R.W."/>
            <person name="Keightley P.D."/>
        </authorList>
    </citation>
    <scope>NUCLEOTIDE SEQUENCE</scope>
    <source>
        <strain evidence="3">CCAP 11/70</strain>
    </source>
</reference>
<protein>
    <recommendedName>
        <fullName evidence="5">SAM domain-containing protein</fullName>
    </recommendedName>
</protein>
<organism evidence="3 4">
    <name type="scientific">Edaphochlamys debaryana</name>
    <dbReference type="NCBI Taxonomy" id="47281"/>
    <lineage>
        <taxon>Eukaryota</taxon>
        <taxon>Viridiplantae</taxon>
        <taxon>Chlorophyta</taxon>
        <taxon>core chlorophytes</taxon>
        <taxon>Chlorophyceae</taxon>
        <taxon>CS clade</taxon>
        <taxon>Chlamydomonadales</taxon>
        <taxon>Chlamydomonadales incertae sedis</taxon>
        <taxon>Edaphochlamys</taxon>
    </lineage>
</organism>
<dbReference type="OrthoDB" id="527883at2759"/>